<dbReference type="OrthoDB" id="348292at2759"/>
<dbReference type="VEuPathDB" id="ToxoDB:LOC34617554"/>
<accession>A0A1D3CXS7</accession>
<proteinExistence type="inferred from homology"/>
<dbReference type="Proteomes" id="UP000095192">
    <property type="component" value="Unassembled WGS sequence"/>
</dbReference>
<evidence type="ECO:0000256" key="1">
    <source>
        <dbReference type="ARBA" id="ARBA00006718"/>
    </source>
</evidence>
<dbReference type="GO" id="GO:0005506">
    <property type="term" value="F:iron ion binding"/>
    <property type="evidence" value="ECO:0007669"/>
    <property type="project" value="TreeGrafter"/>
</dbReference>
<dbReference type="GO" id="GO:0005739">
    <property type="term" value="C:mitochondrion"/>
    <property type="evidence" value="ECO:0007669"/>
    <property type="project" value="TreeGrafter"/>
</dbReference>
<dbReference type="Gene3D" id="2.60.300.12">
    <property type="entry name" value="HesB-like domain"/>
    <property type="match status" value="1"/>
</dbReference>
<sequence>MVGAVCTAPGVSATFKSLPASTAATAAVAETARASRALNNSQTPRSEAFCGATRSEGHCMSLRLQDGGSTCSTTYSDQRMSKSGNKHVWRRGFAIAVKKPLPREALLGDDNEDAATDTAGSVAGREDAAGLILMRCSEHPSFYLHADPSTVSRLQHVRARRNAIAASADPSTAAAAAATDCIGLRVTVSGGGCSGYKYSFSVVTREEAERDGDLIFTSAGSGSEGDSQDATHDPGDRSSTTRSKNNNNNGESLQSSVNYVAESWFVCVPPRALYLLEKGSMLSFESSLGGASFVLKGNRKATSICSCGHSFGIDAPF</sequence>
<comment type="similarity">
    <text evidence="1">Belongs to the HesB/IscA family.</text>
</comment>
<protein>
    <submittedName>
        <fullName evidence="2">Iron-sulfur cluster assembly accessory domain-containing</fullName>
    </submittedName>
</protein>
<evidence type="ECO:0000313" key="3">
    <source>
        <dbReference type="Proteomes" id="UP000095192"/>
    </source>
</evidence>
<dbReference type="EMBL" id="JROU02001562">
    <property type="protein sequence ID" value="OEH75996.1"/>
    <property type="molecule type" value="Genomic_DNA"/>
</dbReference>
<dbReference type="AlphaFoldDB" id="A0A1D3CXS7"/>
<dbReference type="PANTHER" id="PTHR43011">
    <property type="entry name" value="IRON-SULFUR CLUSTER ASSEMBLY 2 HOMOLOG, MITOCHONDRIAL"/>
    <property type="match status" value="1"/>
</dbReference>
<name>A0A1D3CXS7_9EIME</name>
<dbReference type="PANTHER" id="PTHR43011:SF1">
    <property type="entry name" value="IRON-SULFUR CLUSTER ASSEMBLY 2 HOMOLOG, MITOCHONDRIAL"/>
    <property type="match status" value="1"/>
</dbReference>
<evidence type="ECO:0000313" key="2">
    <source>
        <dbReference type="EMBL" id="OEH75996.1"/>
    </source>
</evidence>
<dbReference type="GeneID" id="34617554"/>
<dbReference type="GO" id="GO:0051539">
    <property type="term" value="F:4 iron, 4 sulfur cluster binding"/>
    <property type="evidence" value="ECO:0007669"/>
    <property type="project" value="TreeGrafter"/>
</dbReference>
<reference evidence="2 3" key="1">
    <citation type="journal article" date="2016" name="BMC Genomics">
        <title>Comparative genomics reveals Cyclospora cayetanensis possesses coccidia-like metabolism and invasion components but unique surface antigens.</title>
        <authorList>
            <person name="Liu S."/>
            <person name="Wang L."/>
            <person name="Zheng H."/>
            <person name="Xu Z."/>
            <person name="Roellig D.M."/>
            <person name="Li N."/>
            <person name="Frace M.A."/>
            <person name="Tang K."/>
            <person name="Arrowood M.J."/>
            <person name="Moss D.M."/>
            <person name="Zhang L."/>
            <person name="Feng Y."/>
            <person name="Xiao L."/>
        </authorList>
    </citation>
    <scope>NUCLEOTIDE SEQUENCE [LARGE SCALE GENOMIC DNA]</scope>
    <source>
        <strain evidence="2 3">CHN_HEN01</strain>
    </source>
</reference>
<dbReference type="VEuPathDB" id="ToxoDB:cyc_00366"/>
<keyword evidence="3" id="KW-1185">Reference proteome</keyword>
<organism evidence="2 3">
    <name type="scientific">Cyclospora cayetanensis</name>
    <dbReference type="NCBI Taxonomy" id="88456"/>
    <lineage>
        <taxon>Eukaryota</taxon>
        <taxon>Sar</taxon>
        <taxon>Alveolata</taxon>
        <taxon>Apicomplexa</taxon>
        <taxon>Conoidasida</taxon>
        <taxon>Coccidia</taxon>
        <taxon>Eucoccidiorida</taxon>
        <taxon>Eimeriorina</taxon>
        <taxon>Eimeriidae</taxon>
        <taxon>Cyclospora</taxon>
    </lineage>
</organism>
<dbReference type="SUPFAM" id="SSF89360">
    <property type="entry name" value="HesB-like domain"/>
    <property type="match status" value="1"/>
</dbReference>
<dbReference type="InterPro" id="IPR035903">
    <property type="entry name" value="HesB-like_dom_sf"/>
</dbReference>
<dbReference type="GO" id="GO:0051537">
    <property type="term" value="F:2 iron, 2 sulfur cluster binding"/>
    <property type="evidence" value="ECO:0007669"/>
    <property type="project" value="TreeGrafter"/>
</dbReference>
<comment type="caution">
    <text evidence="2">The sequence shown here is derived from an EMBL/GenBank/DDBJ whole genome shotgun (WGS) entry which is preliminary data.</text>
</comment>
<dbReference type="GO" id="GO:0016226">
    <property type="term" value="P:iron-sulfur cluster assembly"/>
    <property type="evidence" value="ECO:0007669"/>
    <property type="project" value="TreeGrafter"/>
</dbReference>
<gene>
    <name evidence="2" type="ORF">cyc_00366</name>
</gene>